<keyword evidence="2" id="KW-0808">Transferase</keyword>
<dbReference type="OrthoDB" id="9178559at2"/>
<proteinExistence type="predicted"/>
<sequence>MNYSGNAALSVTSLGTEGYERPGQGEPKARPYSWVPIRSLAPRHRGRILTHLLSLSPEDRYLRFGYTARDEQVEKYVQSLDFERDEVFGVFNRRLQLIAVAHLAYDAPQQIVGRPAMVEFGVSVSPCARGRGLGARLFDRAVMHARNRRIDTLYIHALSENTAMLKIARNAGAKVQRDGSESEAYLQLPPDTLATHLEQMFEHQAAEVDYRLKVNARRFNALLEGFAEIKAGIGARRRSSIE</sequence>
<evidence type="ECO:0000259" key="1">
    <source>
        <dbReference type="PROSITE" id="PS51186"/>
    </source>
</evidence>
<protein>
    <submittedName>
        <fullName evidence="2">GCN5 family acetyltransferase</fullName>
    </submittedName>
</protein>
<dbReference type="EMBL" id="CP011371">
    <property type="protein sequence ID" value="AKJ31512.1"/>
    <property type="molecule type" value="Genomic_DNA"/>
</dbReference>
<feature type="domain" description="N-acetyltransferase" evidence="1">
    <location>
        <begin position="50"/>
        <end position="202"/>
    </location>
</feature>
<dbReference type="CDD" id="cd04301">
    <property type="entry name" value="NAT_SF"/>
    <property type="match status" value="1"/>
</dbReference>
<name>A0A0G3BQ17_9BURK</name>
<dbReference type="InterPro" id="IPR000182">
    <property type="entry name" value="GNAT_dom"/>
</dbReference>
<reference evidence="2 3" key="1">
    <citation type="submission" date="2015-05" db="EMBL/GenBank/DDBJ databases">
        <authorList>
            <person name="Tang B."/>
            <person name="Yu Y."/>
        </authorList>
    </citation>
    <scope>NUCLEOTIDE SEQUENCE [LARGE SCALE GENOMIC DNA]</scope>
    <source>
        <strain evidence="2 3">DSM 7029</strain>
    </source>
</reference>
<dbReference type="PROSITE" id="PS51186">
    <property type="entry name" value="GNAT"/>
    <property type="match status" value="1"/>
</dbReference>
<gene>
    <name evidence="2" type="ORF">AAW51_4821</name>
</gene>
<dbReference type="Pfam" id="PF00583">
    <property type="entry name" value="Acetyltransf_1"/>
    <property type="match status" value="1"/>
</dbReference>
<dbReference type="InterPro" id="IPR016181">
    <property type="entry name" value="Acyl_CoA_acyltransferase"/>
</dbReference>
<evidence type="ECO:0000313" key="2">
    <source>
        <dbReference type="EMBL" id="AKJ31512.1"/>
    </source>
</evidence>
<dbReference type="STRING" id="413882.AAW51_4821"/>
<dbReference type="GO" id="GO:0016747">
    <property type="term" value="F:acyltransferase activity, transferring groups other than amino-acyl groups"/>
    <property type="evidence" value="ECO:0007669"/>
    <property type="project" value="InterPro"/>
</dbReference>
<dbReference type="Gene3D" id="3.40.630.30">
    <property type="match status" value="1"/>
</dbReference>
<dbReference type="Proteomes" id="UP000035352">
    <property type="component" value="Chromosome"/>
</dbReference>
<accession>A0A0G3BQ17</accession>
<evidence type="ECO:0000313" key="3">
    <source>
        <dbReference type="Proteomes" id="UP000035352"/>
    </source>
</evidence>
<dbReference type="RefSeq" id="WP_047196645.1">
    <property type="nucleotide sequence ID" value="NZ_CP011371.1"/>
</dbReference>
<dbReference type="KEGG" id="pbh:AAW51_4821"/>
<keyword evidence="3" id="KW-1185">Reference proteome</keyword>
<dbReference type="AlphaFoldDB" id="A0A0G3BQ17"/>
<organism evidence="2 3">
    <name type="scientific">Caldimonas brevitalea</name>
    <dbReference type="NCBI Taxonomy" id="413882"/>
    <lineage>
        <taxon>Bacteria</taxon>
        <taxon>Pseudomonadati</taxon>
        <taxon>Pseudomonadota</taxon>
        <taxon>Betaproteobacteria</taxon>
        <taxon>Burkholderiales</taxon>
        <taxon>Sphaerotilaceae</taxon>
        <taxon>Caldimonas</taxon>
    </lineage>
</organism>
<dbReference type="SUPFAM" id="SSF55729">
    <property type="entry name" value="Acyl-CoA N-acyltransferases (Nat)"/>
    <property type="match status" value="1"/>
</dbReference>
<dbReference type="PATRIC" id="fig|413882.6.peg.5029"/>